<dbReference type="InterPro" id="IPR001338">
    <property type="entry name" value="Class_I_Hydrophobin"/>
</dbReference>
<dbReference type="Pfam" id="PF01185">
    <property type="entry name" value="Hydrophobin"/>
    <property type="match status" value="1"/>
</dbReference>
<organism evidence="8 9">
    <name type="scientific">Hohenbuehelia grisea</name>
    <dbReference type="NCBI Taxonomy" id="104357"/>
    <lineage>
        <taxon>Eukaryota</taxon>
        <taxon>Fungi</taxon>
        <taxon>Dikarya</taxon>
        <taxon>Basidiomycota</taxon>
        <taxon>Agaricomycotina</taxon>
        <taxon>Agaricomycetes</taxon>
        <taxon>Agaricomycetidae</taxon>
        <taxon>Agaricales</taxon>
        <taxon>Pleurotineae</taxon>
        <taxon>Pleurotaceae</taxon>
        <taxon>Hohenbuehelia</taxon>
    </lineage>
</organism>
<dbReference type="SMART" id="SM00075">
    <property type="entry name" value="HYDRO"/>
    <property type="match status" value="1"/>
</dbReference>
<keyword evidence="6" id="KW-0732">Signal</keyword>
<dbReference type="EMBL" id="JASNQZ010000003">
    <property type="protein sequence ID" value="KAL0959159.1"/>
    <property type="molecule type" value="Genomic_DNA"/>
</dbReference>
<dbReference type="Proteomes" id="UP001556367">
    <property type="component" value="Unassembled WGS sequence"/>
</dbReference>
<comment type="caution">
    <text evidence="8">The sequence shown here is derived from an EMBL/GenBank/DDBJ whole genome shotgun (WGS) entry which is preliminary data.</text>
</comment>
<proteinExistence type="inferred from homology"/>
<feature type="compositionally biased region" description="Pro residues" evidence="7">
    <location>
        <begin position="58"/>
        <end position="87"/>
    </location>
</feature>
<dbReference type="CDD" id="cd23507">
    <property type="entry name" value="hydrophobin_I"/>
    <property type="match status" value="1"/>
</dbReference>
<evidence type="ECO:0000256" key="6">
    <source>
        <dbReference type="RuleBase" id="RU365009"/>
    </source>
</evidence>
<keyword evidence="5 6" id="KW-1015">Disulfide bond</keyword>
<comment type="subcellular location">
    <subcellularLocation>
        <location evidence="1 6">Secreted</location>
        <location evidence="1 6">Cell wall</location>
    </subcellularLocation>
</comment>
<keyword evidence="4 6" id="KW-0964">Secreted</keyword>
<evidence type="ECO:0000256" key="7">
    <source>
        <dbReference type="SAM" id="MobiDB-lite"/>
    </source>
</evidence>
<comment type="similarity">
    <text evidence="2 6">Belongs to the fungal hydrophobin family.</text>
</comment>
<sequence>MPYFALNAPGSSRSLPKFSSSLSLFQSPRMQFLISTLFYTLLSLLSLVVAAPSGYYQPPPPPSPQPTPTPTPTQKPSPPPLPTPSPEPVTSRCSTGPIQCCNSVQDADHQSVSDIFSLLGGGGILSGITGQVGMACSPVIGGEGLGGSPTCMQQTVCCENTQFNGLIAIGCMPINISL</sequence>
<protein>
    <recommendedName>
        <fullName evidence="6">Hydrophobin</fullName>
    </recommendedName>
</protein>
<evidence type="ECO:0000313" key="9">
    <source>
        <dbReference type="Proteomes" id="UP001556367"/>
    </source>
</evidence>
<gene>
    <name evidence="8" type="ORF">HGRIS_014445</name>
</gene>
<evidence type="ECO:0000256" key="1">
    <source>
        <dbReference type="ARBA" id="ARBA00004191"/>
    </source>
</evidence>
<evidence type="ECO:0000256" key="3">
    <source>
        <dbReference type="ARBA" id="ARBA00022512"/>
    </source>
</evidence>
<keyword evidence="3 6" id="KW-0134">Cell wall</keyword>
<evidence type="ECO:0000313" key="8">
    <source>
        <dbReference type="EMBL" id="KAL0959159.1"/>
    </source>
</evidence>
<evidence type="ECO:0000256" key="4">
    <source>
        <dbReference type="ARBA" id="ARBA00022525"/>
    </source>
</evidence>
<accession>A0ABR3JTJ3</accession>
<evidence type="ECO:0000256" key="5">
    <source>
        <dbReference type="ARBA" id="ARBA00023157"/>
    </source>
</evidence>
<evidence type="ECO:0000256" key="2">
    <source>
        <dbReference type="ARBA" id="ARBA00010446"/>
    </source>
</evidence>
<name>A0ABR3JTJ3_9AGAR</name>
<reference evidence="9" key="1">
    <citation type="submission" date="2024-06" db="EMBL/GenBank/DDBJ databases">
        <title>Multi-omics analyses provide insights into the biosynthesis of the anticancer antibiotic pleurotin in Hohenbuehelia grisea.</title>
        <authorList>
            <person name="Weaver J.A."/>
            <person name="Alberti F."/>
        </authorList>
    </citation>
    <scope>NUCLEOTIDE SEQUENCE [LARGE SCALE GENOMIC DNA]</scope>
    <source>
        <strain evidence="9">T-177</strain>
    </source>
</reference>
<feature type="region of interest" description="Disordered" evidence="7">
    <location>
        <begin position="58"/>
        <end position="91"/>
    </location>
</feature>
<keyword evidence="9" id="KW-1185">Reference proteome</keyword>